<evidence type="ECO:0000259" key="5">
    <source>
        <dbReference type="SMART" id="SM00872"/>
    </source>
</evidence>
<evidence type="ECO:0000256" key="1">
    <source>
        <dbReference type="ARBA" id="ARBA00009792"/>
    </source>
</evidence>
<evidence type="ECO:0000313" key="6">
    <source>
        <dbReference type="EMBL" id="MBO2452661.1"/>
    </source>
</evidence>
<organism evidence="6 7">
    <name type="scientific">Actinomadura barringtoniae</name>
    <dbReference type="NCBI Taxonomy" id="1427535"/>
    <lineage>
        <taxon>Bacteria</taxon>
        <taxon>Bacillati</taxon>
        <taxon>Actinomycetota</taxon>
        <taxon>Actinomycetes</taxon>
        <taxon>Streptosporangiales</taxon>
        <taxon>Thermomonosporaceae</taxon>
        <taxon>Actinomadura</taxon>
    </lineage>
</organism>
<dbReference type="Proteomes" id="UP000669179">
    <property type="component" value="Unassembled WGS sequence"/>
</dbReference>
<dbReference type="InterPro" id="IPR027291">
    <property type="entry name" value="Glyco_hydro_38_N_sf"/>
</dbReference>
<dbReference type="GO" id="GO:0006013">
    <property type="term" value="P:mannose metabolic process"/>
    <property type="evidence" value="ECO:0007669"/>
    <property type="project" value="InterPro"/>
</dbReference>
<gene>
    <name evidence="6" type="ORF">J4573_36600</name>
</gene>
<dbReference type="RefSeq" id="WP_208260688.1">
    <property type="nucleotide sequence ID" value="NZ_JAGEOJ010000017.1"/>
</dbReference>
<dbReference type="InterPro" id="IPR028995">
    <property type="entry name" value="Glyco_hydro_57/38_cen_sf"/>
</dbReference>
<proteinExistence type="inferred from homology"/>
<feature type="domain" description="Glycoside hydrolase family 38 central" evidence="5">
    <location>
        <begin position="397"/>
        <end position="468"/>
    </location>
</feature>
<dbReference type="SUPFAM" id="SSF88713">
    <property type="entry name" value="Glycoside hydrolase/deacetylase"/>
    <property type="match status" value="1"/>
</dbReference>
<dbReference type="Pfam" id="PF07748">
    <property type="entry name" value="Glyco_hydro_38C"/>
    <property type="match status" value="1"/>
</dbReference>
<protein>
    <submittedName>
        <fullName evidence="6">Glycoside hydrolase</fullName>
    </submittedName>
</protein>
<dbReference type="InterPro" id="IPR011013">
    <property type="entry name" value="Gal_mutarotase_sf_dom"/>
</dbReference>
<dbReference type="InterPro" id="IPR037094">
    <property type="entry name" value="Glyco_hydro_38_cen_sf"/>
</dbReference>
<dbReference type="Gene3D" id="2.70.98.30">
    <property type="entry name" value="Golgi alpha-mannosidase II, domain 4"/>
    <property type="match status" value="2"/>
</dbReference>
<name>A0A939T4K5_9ACTN</name>
<dbReference type="SUPFAM" id="SSF74650">
    <property type="entry name" value="Galactose mutarotase-like"/>
    <property type="match status" value="2"/>
</dbReference>
<dbReference type="GO" id="GO:0004559">
    <property type="term" value="F:alpha-mannosidase activity"/>
    <property type="evidence" value="ECO:0007669"/>
    <property type="project" value="InterPro"/>
</dbReference>
<reference evidence="6" key="1">
    <citation type="submission" date="2021-03" db="EMBL/GenBank/DDBJ databases">
        <authorList>
            <person name="Kanchanasin P."/>
            <person name="Saeng-In P."/>
            <person name="Phongsopitanun W."/>
            <person name="Yuki M."/>
            <person name="Kudo T."/>
            <person name="Ohkuma M."/>
            <person name="Tanasupawat S."/>
        </authorList>
    </citation>
    <scope>NUCLEOTIDE SEQUENCE</scope>
    <source>
        <strain evidence="6">GKU 128</strain>
    </source>
</reference>
<dbReference type="Pfam" id="PF09261">
    <property type="entry name" value="Alpha-mann_mid"/>
    <property type="match status" value="1"/>
</dbReference>
<dbReference type="PANTHER" id="PTHR46017">
    <property type="entry name" value="ALPHA-MANNOSIDASE 2C1"/>
    <property type="match status" value="1"/>
</dbReference>
<dbReference type="CDD" id="cd10786">
    <property type="entry name" value="GH38N_AMII_like"/>
    <property type="match status" value="1"/>
</dbReference>
<dbReference type="InterPro" id="IPR011682">
    <property type="entry name" value="Glyco_hydro_38_C"/>
</dbReference>
<dbReference type="GO" id="GO:0030246">
    <property type="term" value="F:carbohydrate binding"/>
    <property type="evidence" value="ECO:0007669"/>
    <property type="project" value="InterPro"/>
</dbReference>
<comment type="caution">
    <text evidence="6">The sequence shown here is derived from an EMBL/GenBank/DDBJ whole genome shotgun (WGS) entry which is preliminary data.</text>
</comment>
<dbReference type="SMART" id="SM00872">
    <property type="entry name" value="Alpha-mann_mid"/>
    <property type="match status" value="1"/>
</dbReference>
<evidence type="ECO:0000256" key="3">
    <source>
        <dbReference type="ARBA" id="ARBA00022801"/>
    </source>
</evidence>
<dbReference type="EMBL" id="JAGEOJ010000017">
    <property type="protein sequence ID" value="MBO2452661.1"/>
    <property type="molecule type" value="Genomic_DNA"/>
</dbReference>
<dbReference type="Pfam" id="PF10633">
    <property type="entry name" value="NPCBM_assoc"/>
    <property type="match status" value="1"/>
</dbReference>
<evidence type="ECO:0000256" key="2">
    <source>
        <dbReference type="ARBA" id="ARBA00022723"/>
    </source>
</evidence>
<dbReference type="GO" id="GO:0009313">
    <property type="term" value="P:oligosaccharide catabolic process"/>
    <property type="evidence" value="ECO:0007669"/>
    <property type="project" value="TreeGrafter"/>
</dbReference>
<dbReference type="PANTHER" id="PTHR46017:SF1">
    <property type="entry name" value="ALPHA-MANNOSIDASE 2C1"/>
    <property type="match status" value="1"/>
</dbReference>
<comment type="similarity">
    <text evidence="1">Belongs to the glycosyl hydrolase 38 family.</text>
</comment>
<keyword evidence="7" id="KW-1185">Reference proteome</keyword>
<dbReference type="Gene3D" id="1.20.1270.50">
    <property type="entry name" value="Glycoside hydrolase family 38, central domain"/>
    <property type="match status" value="1"/>
</dbReference>
<dbReference type="Gene3D" id="3.20.110.10">
    <property type="entry name" value="Glycoside hydrolase 38, N terminal domain"/>
    <property type="match status" value="1"/>
</dbReference>
<dbReference type="SUPFAM" id="SSF88688">
    <property type="entry name" value="Families 57/38 glycoside transferase middle domain"/>
    <property type="match status" value="1"/>
</dbReference>
<accession>A0A939T4K5</accession>
<dbReference type="InterPro" id="IPR000602">
    <property type="entry name" value="Glyco_hydro_38_N"/>
</dbReference>
<keyword evidence="3 6" id="KW-0378">Hydrolase</keyword>
<dbReference type="GO" id="GO:0046872">
    <property type="term" value="F:metal ion binding"/>
    <property type="evidence" value="ECO:0007669"/>
    <property type="project" value="UniProtKB-KW"/>
</dbReference>
<dbReference type="InterPro" id="IPR015341">
    <property type="entry name" value="Glyco_hydro_38_cen"/>
</dbReference>
<dbReference type="InterPro" id="IPR018905">
    <property type="entry name" value="A-galactase_NEW3"/>
</dbReference>
<sequence length="1301" mass="140775">MDVEPTDVFIGGVEDPLQVVRVSSTSFVRITGEGVHGEGTGPEVGVRCEAPPGTVVPIVVTSGDRETVAELTVAEPGWTVWMVPHFHYDPVWWNTQAAYTTTWDDAGDAAQRNRSDFQQPGFELMRLHMEAARRDPDYKFVLAEVDYLKPYWDACPGDRAYLRRLMAEGRMELMGGTYNEPNTNLTSAESTIRNLVYGTGFQRRIMGGDPATAWQLDVFGHDPQFPALAADAGLTSSSWARGPFHQWGPMLTAREGGQAWADPRARMQFPAEFEWLAPGGKGVLTHYMPAHYSAGWWMDQATSLEDAEKAVFELFRLMRGVASTRNVLLPVGTDYTPPNRWVTEIQRDWNARYVWPRFVCALPSEFFAAVRAGLEADGRSPTPQTRDMNPVYTGKDVSFIDTKQAQRAAETLLVDAEKFATFAAATTGVPYPYAAFDKAWRQLAYGAHHDAITGSESDQVYLDLLTGWREAHDIGRDVLDASLRTLSAGHDGVVVFNPSSWPRTDLVRVDGGAFLAEDVPALGYRVFRPETVVGDADGWRPAAGTRISNETHAIEVDPARGGCVSSIKVDGRELLHEGRVGNELVVYKEYPDHPRMHEGPWHLTPSGPQKGSAEAPAASVAVETSSLGERITVTGEVGPVRYTQTLTLWYGLDRVDGVTHIDEFEGEDQLVRLRWPVRVPGALPVSEVAGAVIGRGFGLIDVDSKDHPWTLDNPAHTWFGLSSTARVRLAGGGVRAIGVAEVITTEGDEDGARDLALALVRAGVTSTCSAAPGARYGSLAFDSNLPDVRIAIGTPEQNPFVAEVLTPDHAAELKAQLAARGRARVWVPAGQALAKVWVPSADLTPARALPVLVIAGPGAVEDLVNDLHDATVEVAQDPSLSELTDPSLDDYTVALVNKGVPGFAVDSGGALHLSLMRSCTGWPSGVWIDPPRRTVPDGSNFQQQHWTHSFEYSLLAGPGDWRARSTVHAAHDVNHPLRAVVAAGGRDRTDSHSFLTVEPAEQIVLATLKPSGEPLARGEVPGPVEALDVRLHEVTGSAADVTVTTRLAETVAARVDGMEIATVRARLRTAIDPGTGREPWQPVYTRYWLNNTGPAPIGNLPVAVHLTDSAVTVASDLTEVEVDGEVKLIGPPGWTVEPGGVPYELPPGGHLEHPIRAVPPEDAQPGVYWLRARIIHDGQTFEDVARLVVGDKPPERELTVTLETQDVRLAPGETGSVVVSVASAVRTPIGLQAQLISPWQTFELFPVWNAGLDVPAGSEARLTFPVEVPPGTRPGRWWAVVKLAAAGSLHYTEAIGVEVTA</sequence>
<keyword evidence="4" id="KW-0326">Glycosidase</keyword>
<dbReference type="Pfam" id="PF01074">
    <property type="entry name" value="Glyco_hydro_38N"/>
    <property type="match status" value="1"/>
</dbReference>
<evidence type="ECO:0000256" key="4">
    <source>
        <dbReference type="ARBA" id="ARBA00023295"/>
    </source>
</evidence>
<dbReference type="InterPro" id="IPR011330">
    <property type="entry name" value="Glyco_hydro/deAcase_b/a-brl"/>
</dbReference>
<keyword evidence="2" id="KW-0479">Metal-binding</keyword>
<evidence type="ECO:0000313" key="7">
    <source>
        <dbReference type="Proteomes" id="UP000669179"/>
    </source>
</evidence>